<feature type="binding site" evidence="2">
    <location>
        <position position="141"/>
    </location>
    <ligand>
        <name>Mn(2+)</name>
        <dbReference type="ChEBI" id="CHEBI:29035"/>
        <label>2</label>
    </ligand>
</feature>
<dbReference type="GO" id="GO:0050118">
    <property type="term" value="F:N-acetyldiaminopimelate deacetylase activity"/>
    <property type="evidence" value="ECO:0007669"/>
    <property type="project" value="UniProtKB-ARBA"/>
</dbReference>
<dbReference type="EC" id="3.5.1.14" evidence="4"/>
<accession>A0AB94IW84</accession>
<dbReference type="EMBL" id="FP929056">
    <property type="protein sequence ID" value="CBL27954.1"/>
    <property type="molecule type" value="Genomic_DNA"/>
</dbReference>
<proteinExistence type="predicted"/>
<dbReference type="FunFam" id="3.30.70.360:FF:000001">
    <property type="entry name" value="N-acetyldiaminopimelate deacetylase"/>
    <property type="match status" value="1"/>
</dbReference>
<comment type="cofactor">
    <cofactor evidence="2">
        <name>Mn(2+)</name>
        <dbReference type="ChEBI" id="CHEBI:29035"/>
    </cofactor>
    <text evidence="2">The Mn(2+) ion enhances activity.</text>
</comment>
<evidence type="ECO:0000313" key="4">
    <source>
        <dbReference type="EMBL" id="CBL27954.1"/>
    </source>
</evidence>
<dbReference type="PANTHER" id="PTHR11014:SF63">
    <property type="entry name" value="METALLOPEPTIDASE, PUTATIVE (AFU_ORTHOLOGUE AFUA_6G09600)-RELATED"/>
    <property type="match status" value="1"/>
</dbReference>
<feature type="binding site" evidence="2">
    <location>
        <position position="367"/>
    </location>
    <ligand>
        <name>Mn(2+)</name>
        <dbReference type="ChEBI" id="CHEBI:29035"/>
        <label>2</label>
    </ligand>
</feature>
<organism evidence="4 5">
    <name type="scientific">Fretibacterium fastidiosum</name>
    <dbReference type="NCBI Taxonomy" id="651822"/>
    <lineage>
        <taxon>Bacteria</taxon>
        <taxon>Thermotogati</taxon>
        <taxon>Synergistota</taxon>
        <taxon>Synergistia</taxon>
        <taxon>Synergistales</taxon>
        <taxon>Aminobacteriaceae</taxon>
        <taxon>Fretibacterium</taxon>
    </lineage>
</organism>
<dbReference type="GO" id="GO:0019877">
    <property type="term" value="P:diaminopimelate biosynthetic process"/>
    <property type="evidence" value="ECO:0007669"/>
    <property type="project" value="UniProtKB-ARBA"/>
</dbReference>
<feature type="domain" description="Peptidase M20 dimerisation" evidence="3">
    <location>
        <begin position="191"/>
        <end position="286"/>
    </location>
</feature>
<keyword evidence="2" id="KW-0464">Manganese</keyword>
<dbReference type="NCBIfam" id="TIGR01891">
    <property type="entry name" value="amidohydrolases"/>
    <property type="match status" value="1"/>
</dbReference>
<dbReference type="KEGG" id="sbr:SY1_05460"/>
<feature type="binding site" evidence="2">
    <location>
        <position position="105"/>
    </location>
    <ligand>
        <name>Mn(2+)</name>
        <dbReference type="ChEBI" id="CHEBI:29035"/>
        <label>2</label>
    </ligand>
</feature>
<dbReference type="InterPro" id="IPR011650">
    <property type="entry name" value="Peptidase_M20_dimer"/>
</dbReference>
<feature type="binding site" evidence="2">
    <location>
        <position position="165"/>
    </location>
    <ligand>
        <name>Mn(2+)</name>
        <dbReference type="ChEBI" id="CHEBI:29035"/>
        <label>2</label>
    </ligand>
</feature>
<dbReference type="InterPro" id="IPR017439">
    <property type="entry name" value="Amidohydrolase"/>
</dbReference>
<dbReference type="InterPro" id="IPR036264">
    <property type="entry name" value="Bact_exopeptidase_dim_dom"/>
</dbReference>
<keyword evidence="2" id="KW-0479">Metal-binding</keyword>
<keyword evidence="5" id="KW-1185">Reference proteome</keyword>
<dbReference type="Gene3D" id="3.30.70.360">
    <property type="match status" value="1"/>
</dbReference>
<dbReference type="RefSeq" id="WP_015556101.1">
    <property type="nucleotide sequence ID" value="NC_021038.1"/>
</dbReference>
<feature type="binding site" evidence="2">
    <location>
        <position position="107"/>
    </location>
    <ligand>
        <name>Mn(2+)</name>
        <dbReference type="ChEBI" id="CHEBI:29035"/>
        <label>2</label>
    </ligand>
</feature>
<evidence type="ECO:0000259" key="3">
    <source>
        <dbReference type="Pfam" id="PF07687"/>
    </source>
</evidence>
<dbReference type="GO" id="GO:0046872">
    <property type="term" value="F:metal ion binding"/>
    <property type="evidence" value="ECO:0007669"/>
    <property type="project" value="UniProtKB-KW"/>
</dbReference>
<name>A0AB94IW84_9BACT</name>
<dbReference type="AlphaFoldDB" id="A0AB94IW84"/>
<gene>
    <name evidence="4" type="ORF">SY1_05460</name>
</gene>
<dbReference type="GO" id="GO:0004046">
    <property type="term" value="F:aminoacylase activity"/>
    <property type="evidence" value="ECO:0007669"/>
    <property type="project" value="UniProtKB-EC"/>
</dbReference>
<dbReference type="EC" id="3.5.1.32" evidence="4"/>
<dbReference type="SUPFAM" id="SSF55031">
    <property type="entry name" value="Bacterial exopeptidase dimerisation domain"/>
    <property type="match status" value="1"/>
</dbReference>
<dbReference type="Pfam" id="PF07687">
    <property type="entry name" value="M20_dimer"/>
    <property type="match status" value="1"/>
</dbReference>
<dbReference type="Proteomes" id="UP000008957">
    <property type="component" value="Chromosome"/>
</dbReference>
<dbReference type="GO" id="GO:0047980">
    <property type="term" value="F:hippurate hydrolase activity"/>
    <property type="evidence" value="ECO:0007669"/>
    <property type="project" value="UniProtKB-EC"/>
</dbReference>
<dbReference type="PANTHER" id="PTHR11014">
    <property type="entry name" value="PEPTIDASE M20 FAMILY MEMBER"/>
    <property type="match status" value="1"/>
</dbReference>
<dbReference type="Pfam" id="PF01546">
    <property type="entry name" value="Peptidase_M20"/>
    <property type="match status" value="1"/>
</dbReference>
<sequence length="395" mass="41529">MKGVSVRDEARELNGEMVGWRRHIHLHPEVGFDTGGTAAFVAERLNEAGAVEVRTGVGRSGVTAVIRGARPGRTLALRADMDALPVSEETGLPFASAHPGRMHACGHDAHTAMLLGAAVLLGRHREDLQGAVKLIFQPAEEIGMGAMAMIQDGVLEGVDAIAGLHTGSLWNGADAGEIGFRPGAVMAAADTFTIDVSGKGGHGAQPDRSVDPISIACQVYATLQTVISRETPPLAPAVLTVGSFQAGSAPNVIPDSCTMKGTIRSLSKETRSSLQDRIRTIAEGVAAAMRGSARVAFTYGPPPVVCDPDMTEKLVRAAGAVVGPEHVRPIDEPAMVSEDMAFYMERVPGVFFSHPSTLGGGLDFPHHHPKFTVNEDVLWTGAGTFAELALTWQEA</sequence>
<dbReference type="InterPro" id="IPR002933">
    <property type="entry name" value="Peptidase_M20"/>
</dbReference>
<dbReference type="PIRSF" id="PIRSF005962">
    <property type="entry name" value="Pept_M20D_amidohydro"/>
    <property type="match status" value="1"/>
</dbReference>
<evidence type="ECO:0000256" key="1">
    <source>
        <dbReference type="ARBA" id="ARBA00022801"/>
    </source>
</evidence>
<keyword evidence="1 4" id="KW-0378">Hydrolase</keyword>
<reference evidence="5" key="1">
    <citation type="submission" date="2010-03" db="EMBL/GenBank/DDBJ databases">
        <title>The genome sequence of Synergistetes sp. SGP1.</title>
        <authorList>
            <consortium name="metaHIT consortium -- http://www.metahit.eu/"/>
            <person name="Pajon A."/>
            <person name="Turner K."/>
            <person name="Parkhill J."/>
            <person name="Wade W."/>
            <person name="Vartoukian S."/>
        </authorList>
    </citation>
    <scope>NUCLEOTIDE SEQUENCE [LARGE SCALE GENOMIC DNA]</scope>
    <source>
        <strain evidence="5">SGP1</strain>
    </source>
</reference>
<dbReference type="Gene3D" id="3.40.630.10">
    <property type="entry name" value="Zn peptidases"/>
    <property type="match status" value="1"/>
</dbReference>
<evidence type="ECO:0000313" key="5">
    <source>
        <dbReference type="Proteomes" id="UP000008957"/>
    </source>
</evidence>
<reference evidence="4 5" key="2">
    <citation type="submission" date="2010-03" db="EMBL/GenBank/DDBJ databases">
        <authorList>
            <person name="Pajon A."/>
        </authorList>
    </citation>
    <scope>NUCLEOTIDE SEQUENCE [LARGE SCALE GENOMIC DNA]</scope>
    <source>
        <strain evidence="4 5">SGP1</strain>
    </source>
</reference>
<dbReference type="CDD" id="cd03886">
    <property type="entry name" value="M20_Acy1"/>
    <property type="match status" value="1"/>
</dbReference>
<evidence type="ECO:0000256" key="2">
    <source>
        <dbReference type="PIRSR" id="PIRSR005962-1"/>
    </source>
</evidence>
<dbReference type="SUPFAM" id="SSF53187">
    <property type="entry name" value="Zn-dependent exopeptidases"/>
    <property type="match status" value="1"/>
</dbReference>
<protein>
    <submittedName>
        <fullName evidence="4">Amidohydrolase</fullName>
        <ecNumber evidence="4">3.5.1.14</ecNumber>
        <ecNumber evidence="4">3.5.1.32</ecNumber>
    </submittedName>
</protein>